<evidence type="ECO:0000313" key="1">
    <source>
        <dbReference type="EMBL" id="RNA13042.1"/>
    </source>
</evidence>
<sequence>MFLKLKMSKPNLNKNLATYALVVRFDSNKDMESTALAKSFKDLDQNTESKVTLLNALLKNSYLTKNYFFSLAHQRNLRNYSI</sequence>
<protein>
    <submittedName>
        <fullName evidence="1">Uncharacterized protein</fullName>
    </submittedName>
</protein>
<name>A0A3M7QNW9_BRAPC</name>
<dbReference type="Proteomes" id="UP000276133">
    <property type="component" value="Unassembled WGS sequence"/>
</dbReference>
<keyword evidence="2" id="KW-1185">Reference proteome</keyword>
<organism evidence="1 2">
    <name type="scientific">Brachionus plicatilis</name>
    <name type="common">Marine rotifer</name>
    <name type="synonym">Brachionus muelleri</name>
    <dbReference type="NCBI Taxonomy" id="10195"/>
    <lineage>
        <taxon>Eukaryota</taxon>
        <taxon>Metazoa</taxon>
        <taxon>Spiralia</taxon>
        <taxon>Gnathifera</taxon>
        <taxon>Rotifera</taxon>
        <taxon>Eurotatoria</taxon>
        <taxon>Monogononta</taxon>
        <taxon>Pseudotrocha</taxon>
        <taxon>Ploima</taxon>
        <taxon>Brachionidae</taxon>
        <taxon>Brachionus</taxon>
    </lineage>
</organism>
<proteinExistence type="predicted"/>
<evidence type="ECO:0000313" key="2">
    <source>
        <dbReference type="Proteomes" id="UP000276133"/>
    </source>
</evidence>
<gene>
    <name evidence="1" type="ORF">BpHYR1_018750</name>
</gene>
<reference evidence="1 2" key="1">
    <citation type="journal article" date="2018" name="Sci. Rep.">
        <title>Genomic signatures of local adaptation to the degree of environmental predictability in rotifers.</title>
        <authorList>
            <person name="Franch-Gras L."/>
            <person name="Hahn C."/>
            <person name="Garcia-Roger E.M."/>
            <person name="Carmona M.J."/>
            <person name="Serra M."/>
            <person name="Gomez A."/>
        </authorList>
    </citation>
    <scope>NUCLEOTIDE SEQUENCE [LARGE SCALE GENOMIC DNA]</scope>
    <source>
        <strain evidence="1">HYR1</strain>
    </source>
</reference>
<comment type="caution">
    <text evidence="1">The sequence shown here is derived from an EMBL/GenBank/DDBJ whole genome shotgun (WGS) entry which is preliminary data.</text>
</comment>
<accession>A0A3M7QNW9</accession>
<dbReference type="AlphaFoldDB" id="A0A3M7QNW9"/>
<dbReference type="EMBL" id="REGN01005524">
    <property type="protein sequence ID" value="RNA13042.1"/>
    <property type="molecule type" value="Genomic_DNA"/>
</dbReference>